<dbReference type="Gene3D" id="3.10.450.50">
    <property type="match status" value="1"/>
</dbReference>
<protein>
    <submittedName>
        <fullName evidence="1">Nuclear transport factor 2 family protein</fullName>
    </submittedName>
</protein>
<organism evidence="1 2">
    <name type="scientific">Agaribacillus aureus</name>
    <dbReference type="NCBI Taxonomy" id="3051825"/>
    <lineage>
        <taxon>Bacteria</taxon>
        <taxon>Pseudomonadati</taxon>
        <taxon>Bacteroidota</taxon>
        <taxon>Cytophagia</taxon>
        <taxon>Cytophagales</taxon>
        <taxon>Splendidivirgaceae</taxon>
        <taxon>Agaribacillus</taxon>
    </lineage>
</organism>
<dbReference type="RefSeq" id="WP_346760409.1">
    <property type="nucleotide sequence ID" value="NZ_JAUJEB010000006.1"/>
</dbReference>
<reference evidence="1" key="1">
    <citation type="submission" date="2023-06" db="EMBL/GenBank/DDBJ databases">
        <title>Genomic of Agaribacillus aureum.</title>
        <authorList>
            <person name="Wang G."/>
        </authorList>
    </citation>
    <scope>NUCLEOTIDE SEQUENCE</scope>
    <source>
        <strain evidence="1">BMA12</strain>
    </source>
</reference>
<name>A0ABT8LBC3_9BACT</name>
<keyword evidence="2" id="KW-1185">Reference proteome</keyword>
<dbReference type="SUPFAM" id="SSF54427">
    <property type="entry name" value="NTF2-like"/>
    <property type="match status" value="1"/>
</dbReference>
<dbReference type="Proteomes" id="UP001172083">
    <property type="component" value="Unassembled WGS sequence"/>
</dbReference>
<dbReference type="InterPro" id="IPR032710">
    <property type="entry name" value="NTF2-like_dom_sf"/>
</dbReference>
<comment type="caution">
    <text evidence="1">The sequence shown here is derived from an EMBL/GenBank/DDBJ whole genome shotgun (WGS) entry which is preliminary data.</text>
</comment>
<proteinExistence type="predicted"/>
<accession>A0ABT8LBC3</accession>
<gene>
    <name evidence="1" type="ORF">QQ020_23515</name>
</gene>
<dbReference type="EMBL" id="JAUJEB010000006">
    <property type="protein sequence ID" value="MDN5215070.1"/>
    <property type="molecule type" value="Genomic_DNA"/>
</dbReference>
<evidence type="ECO:0000313" key="1">
    <source>
        <dbReference type="EMBL" id="MDN5215070.1"/>
    </source>
</evidence>
<sequence length="148" mass="17103">MRFIKYLLLLSIVLGSRNTYSQQKNNTMTNQEIVKKILNGFNDPAQIQESLDLLADDYKFQNPLVKLNSKSEFIALAQSIGEVLTGIEIVRLVEADEWVAAFYIFKSSIPGVESNTATEWFRLKNEIIQESILIYDASEWRKVYEQME</sequence>
<evidence type="ECO:0000313" key="2">
    <source>
        <dbReference type="Proteomes" id="UP001172083"/>
    </source>
</evidence>